<keyword evidence="4 9" id="KW-0863">Zinc-finger</keyword>
<evidence type="ECO:0000313" key="12">
    <source>
        <dbReference type="EMBL" id="VDI58791.1"/>
    </source>
</evidence>
<gene>
    <name evidence="12" type="ORF">MGAL_10B039704</name>
</gene>
<feature type="compositionally biased region" description="Low complexity" evidence="10">
    <location>
        <begin position="2510"/>
        <end position="2535"/>
    </location>
</feature>
<keyword evidence="3" id="KW-0677">Repeat</keyword>
<feature type="compositionally biased region" description="Basic and acidic residues" evidence="10">
    <location>
        <begin position="1821"/>
        <end position="1832"/>
    </location>
</feature>
<feature type="compositionally biased region" description="Low complexity" evidence="10">
    <location>
        <begin position="1765"/>
        <end position="1775"/>
    </location>
</feature>
<feature type="region of interest" description="Disordered" evidence="10">
    <location>
        <begin position="910"/>
        <end position="935"/>
    </location>
</feature>
<keyword evidence="13" id="KW-1185">Reference proteome</keyword>
<comment type="caution">
    <text evidence="12">The sequence shown here is derived from an EMBL/GenBank/DDBJ whole genome shotgun (WGS) entry which is preliminary data.</text>
</comment>
<dbReference type="EMBL" id="UYJE01007887">
    <property type="protein sequence ID" value="VDI58791.1"/>
    <property type="molecule type" value="Genomic_DNA"/>
</dbReference>
<dbReference type="Gene3D" id="3.30.160.60">
    <property type="entry name" value="Classic Zinc Finger"/>
    <property type="match status" value="9"/>
</dbReference>
<name>A0A8B6G5A3_MYTGA</name>
<feature type="domain" description="C2H2-type" evidence="11">
    <location>
        <begin position="2382"/>
        <end position="2409"/>
    </location>
</feature>
<accession>A0A8B6G5A3</accession>
<evidence type="ECO:0000256" key="3">
    <source>
        <dbReference type="ARBA" id="ARBA00022737"/>
    </source>
</evidence>
<evidence type="ECO:0000313" key="13">
    <source>
        <dbReference type="Proteomes" id="UP000596742"/>
    </source>
</evidence>
<dbReference type="PROSITE" id="PS00028">
    <property type="entry name" value="ZINC_FINGER_C2H2_1"/>
    <property type="match status" value="10"/>
</dbReference>
<keyword evidence="7" id="KW-0804">Transcription</keyword>
<feature type="region of interest" description="Disordered" evidence="10">
    <location>
        <begin position="1149"/>
        <end position="1175"/>
    </location>
</feature>
<dbReference type="GO" id="GO:0000981">
    <property type="term" value="F:DNA-binding transcription factor activity, RNA polymerase II-specific"/>
    <property type="evidence" value="ECO:0007669"/>
    <property type="project" value="TreeGrafter"/>
</dbReference>
<dbReference type="SUPFAM" id="SSF57667">
    <property type="entry name" value="beta-beta-alpha zinc fingers"/>
    <property type="match status" value="6"/>
</dbReference>
<feature type="domain" description="C2H2-type" evidence="11">
    <location>
        <begin position="2354"/>
        <end position="2381"/>
    </location>
</feature>
<feature type="compositionally biased region" description="Basic and acidic residues" evidence="10">
    <location>
        <begin position="1748"/>
        <end position="1763"/>
    </location>
</feature>
<feature type="domain" description="C2H2-type" evidence="11">
    <location>
        <begin position="2410"/>
        <end position="2437"/>
    </location>
</feature>
<feature type="compositionally biased region" description="Basic and acidic residues" evidence="10">
    <location>
        <begin position="1539"/>
        <end position="1568"/>
    </location>
</feature>
<evidence type="ECO:0000256" key="5">
    <source>
        <dbReference type="ARBA" id="ARBA00022833"/>
    </source>
</evidence>
<reference evidence="12" key="1">
    <citation type="submission" date="2018-11" db="EMBL/GenBank/DDBJ databases">
        <authorList>
            <person name="Alioto T."/>
            <person name="Alioto T."/>
        </authorList>
    </citation>
    <scope>NUCLEOTIDE SEQUENCE</scope>
</reference>
<feature type="region of interest" description="Disordered" evidence="10">
    <location>
        <begin position="1697"/>
        <end position="1775"/>
    </location>
</feature>
<dbReference type="PROSITE" id="PS50157">
    <property type="entry name" value="ZINC_FINGER_C2H2_2"/>
    <property type="match status" value="10"/>
</dbReference>
<feature type="domain" description="C2H2-type" evidence="11">
    <location>
        <begin position="280"/>
        <end position="304"/>
    </location>
</feature>
<feature type="compositionally biased region" description="Polar residues" evidence="10">
    <location>
        <begin position="1848"/>
        <end position="1858"/>
    </location>
</feature>
<feature type="compositionally biased region" description="Basic and acidic residues" evidence="10">
    <location>
        <begin position="2460"/>
        <end position="2475"/>
    </location>
</feature>
<feature type="compositionally biased region" description="Polar residues" evidence="10">
    <location>
        <begin position="1151"/>
        <end position="1174"/>
    </location>
</feature>
<feature type="region of interest" description="Disordered" evidence="10">
    <location>
        <begin position="317"/>
        <end position="352"/>
    </location>
</feature>
<feature type="domain" description="C2H2-type" evidence="11">
    <location>
        <begin position="2202"/>
        <end position="2237"/>
    </location>
</feature>
<evidence type="ECO:0000256" key="8">
    <source>
        <dbReference type="ARBA" id="ARBA00023242"/>
    </source>
</evidence>
<dbReference type="GO" id="GO:0000978">
    <property type="term" value="F:RNA polymerase II cis-regulatory region sequence-specific DNA binding"/>
    <property type="evidence" value="ECO:0007669"/>
    <property type="project" value="TreeGrafter"/>
</dbReference>
<feature type="domain" description="C2H2-type" evidence="11">
    <location>
        <begin position="2159"/>
        <end position="2183"/>
    </location>
</feature>
<dbReference type="PANTHER" id="PTHR45944">
    <property type="entry name" value="SCHNURRI, ISOFORM F"/>
    <property type="match status" value="1"/>
</dbReference>
<comment type="subcellular location">
    <subcellularLocation>
        <location evidence="1">Nucleus</location>
    </subcellularLocation>
</comment>
<evidence type="ECO:0000256" key="1">
    <source>
        <dbReference type="ARBA" id="ARBA00004123"/>
    </source>
</evidence>
<feature type="region of interest" description="Disordered" evidence="10">
    <location>
        <begin position="1237"/>
        <end position="1270"/>
    </location>
</feature>
<dbReference type="InterPro" id="IPR013087">
    <property type="entry name" value="Znf_C2H2_type"/>
</dbReference>
<feature type="region of interest" description="Disordered" evidence="10">
    <location>
        <begin position="2275"/>
        <end position="2351"/>
    </location>
</feature>
<feature type="region of interest" description="Disordered" evidence="10">
    <location>
        <begin position="1795"/>
        <end position="1952"/>
    </location>
</feature>
<feature type="region of interest" description="Disordered" evidence="10">
    <location>
        <begin position="2457"/>
        <end position="2566"/>
    </location>
</feature>
<feature type="compositionally biased region" description="Polar residues" evidence="10">
    <location>
        <begin position="2303"/>
        <end position="2314"/>
    </location>
</feature>
<dbReference type="SMART" id="SM00451">
    <property type="entry name" value="ZnF_U1"/>
    <property type="match status" value="4"/>
</dbReference>
<dbReference type="InterPro" id="IPR036236">
    <property type="entry name" value="Znf_C2H2_sf"/>
</dbReference>
<proteinExistence type="predicted"/>
<feature type="compositionally biased region" description="Polar residues" evidence="10">
    <location>
        <begin position="2547"/>
        <end position="2566"/>
    </location>
</feature>
<dbReference type="Proteomes" id="UP000596742">
    <property type="component" value="Unassembled WGS sequence"/>
</dbReference>
<evidence type="ECO:0000256" key="9">
    <source>
        <dbReference type="PROSITE-ProRule" id="PRU00042"/>
    </source>
</evidence>
<feature type="compositionally biased region" description="Low complexity" evidence="10">
    <location>
        <begin position="1918"/>
        <end position="1928"/>
    </location>
</feature>
<feature type="domain" description="C2H2-type" evidence="11">
    <location>
        <begin position="252"/>
        <end position="279"/>
    </location>
</feature>
<feature type="domain" description="C2H2-type" evidence="11">
    <location>
        <begin position="2131"/>
        <end position="2158"/>
    </location>
</feature>
<keyword evidence="6" id="KW-0805">Transcription regulation</keyword>
<evidence type="ECO:0000256" key="10">
    <source>
        <dbReference type="SAM" id="MobiDB-lite"/>
    </source>
</evidence>
<dbReference type="Pfam" id="PF00096">
    <property type="entry name" value="zf-C2H2"/>
    <property type="match status" value="4"/>
</dbReference>
<evidence type="ECO:0000256" key="4">
    <source>
        <dbReference type="ARBA" id="ARBA00022771"/>
    </source>
</evidence>
<feature type="compositionally biased region" description="Basic and acidic residues" evidence="10">
    <location>
        <begin position="2334"/>
        <end position="2345"/>
    </location>
</feature>
<keyword evidence="8" id="KW-0539">Nucleus</keyword>
<dbReference type="OrthoDB" id="10042249at2759"/>
<dbReference type="GO" id="GO:0005634">
    <property type="term" value="C:nucleus"/>
    <property type="evidence" value="ECO:0007669"/>
    <property type="project" value="UniProtKB-SubCell"/>
</dbReference>
<protein>
    <submittedName>
        <fullName evidence="12">Immunodeficiency virus type I enhancer-binding protein</fullName>
    </submittedName>
</protein>
<dbReference type="PANTHER" id="PTHR45944:SF2">
    <property type="entry name" value="SCHNURRI, ISOFORM F"/>
    <property type="match status" value="1"/>
</dbReference>
<dbReference type="SMART" id="SM00355">
    <property type="entry name" value="ZnF_C2H2"/>
    <property type="match status" value="12"/>
</dbReference>
<dbReference type="InterPro" id="IPR003604">
    <property type="entry name" value="Matrin/U1-like-C_Znf_C2H2"/>
</dbReference>
<evidence type="ECO:0000259" key="11">
    <source>
        <dbReference type="PROSITE" id="PS50157"/>
    </source>
</evidence>
<evidence type="ECO:0000256" key="2">
    <source>
        <dbReference type="ARBA" id="ARBA00022723"/>
    </source>
</evidence>
<feature type="compositionally biased region" description="Basic and acidic residues" evidence="10">
    <location>
        <begin position="1929"/>
        <end position="1952"/>
    </location>
</feature>
<evidence type="ECO:0000256" key="6">
    <source>
        <dbReference type="ARBA" id="ARBA00023015"/>
    </source>
</evidence>
<sequence>MAEPIPVTIVTSPDTGHLVLQTITPASLTCTDLASLEELQELQRQNLSLGEEINEKNHTILDVSETTISAANKKEAVTAQSPVPTVLPSSVFRSVLSAEGINSTANIQILAQNTSKDQLAQIVVIPQGESLTDVQRQAYIIGAQKNLEGQPNAALDSHEKRNLSLEALFQVTDNELQNISKTTPLSPQQLIIDDSQKVITSKFLVSVPSSNISGNQHPLTQTAYVTQVSLDQASKDMMQVGGKKTAKKPGKYICSFCGRGCAKPSVLQKHLRAHTGERPYPCDDCGFHFKTKSNLYKHCKSRTHRLKVGLLRKSSNKISGSESKDSLEIEENSAISESETESETEVDDKSSNVRVEYDQGQVVNEAIYIASKLVDNPLSRLPIEEHQKVLKMASHIVPEIEISMDEKSKDPNKKEQAQNHVLKEVMKYLGKPKEERPKIEVPEIPDTRKPFTEYRRPMKSLDRSKSLHDKLKAKLERSISLTEPPKVPLLKRSMSTLADPKAIETQFLKIAPKQKHSTQDLMSQISQPQKVIVQPTDMQEYSSKALQNLVQNSIPSSSVLLPIKTSQPKSTVNQVGQIETAIIPPKPTPNLAGHIETINLPNADRNPAETTKALQDLEKLTENFQQASKAGTKLTAAVTTLPDGSCQVVIHYHPQQQTTQSAFPIMPQQPITTQSPTRKQDSKVVQSADILSERIQNLIRANAAIVSTPMADAPRHRKMSRQNSEILPKTEPQTTKLPPQTPPVSGNLVRKLSLENLPSSLQNTVILPNMAALSQMSSSGVLTSTAISPSVDVVGDQQTPLIYILKPDSRKQTATTKSASVMSPLGNALSIPVSMGHKVSTSVKPHTVTSAGSIDSKNHTLQTNVSTSRFQNIAPVTKPLLTSQSSQSDGYVFSTTRTKDLDGREITVKIKLNNPDETPEGAKQEGQSSNKLEVKGQMSNNVREDNIKEICKCIVCGCVFKNKYELGKHERIQCKFIKITEGQTLQKPVLSGQSLAISENHNKKRGCVICGNVFKNEYELSRHQQVQCKSVEMEVNGEIIKMEVNKDGDPVSEVKMEGAKRAKSLQLEGLTNYMNVTKEGELKLVEKPLYGSPQVASPGVMSLGNAVMVSSSRGRMLNRQDATTSFDIMGGGTVTVKTPVHDSGKLRWIEQKNSSVSPSQTNRPSSLESPQLQKTAEEAKAMWKNTLKQKILMKRSLSTDKLASPSGRLESPSALVPQFKGRLELLPASVSQVKGRLGSSSASVSHIKEEEQEDTNSWKEANPNLKIDESTPAKNHPILLKYVTEPVAPHLEESQSFYTAERLFDSDKGEKQISNVQIGKGDNLRIMKGDSLLEDKLALTKELIERLNIIVPVVMEQAIYRSPQIDSGTAGFESHGSSDALSPSKGTTAQKVSKLKAALTSKEPLKESIWNKFPSRSRSFSESDAQAIEIKEKYPLLLHGHSFPSLKSSTYASFCCLQRPQPMYVMQSHSKKVSMYSNWRVARHDPNPEGLTSKMLLSLYSTSYSSNPVYNDAHQYSPKGGLLTHSSYWTFKQNQKTGKSDLESNKKAMKRLKDDSSMKKSVSVDRAESSASSPSAKRQKISGVEGGFKSLEDYTYVRGRGRGKYVCSKCGIRCKKPSMLKKHIRTHTNLRPYHCKTCRFSFKTKGNLTKHMKSKSHHKKCVEKGIVPVPTQIDDLQIDQEALKLQCEYSKKAKIKTKLAETGDEENEEDTDDADEESDEGEPMEDDEDENDVMDADDENLDSMDNGDDIRMDESDETSKDVEISLSSSSSGAGLFSSRPAMCAKLLPDHVSVTATTESKTLGRSDSKMSSSLGTVYGFSSRKDSSSSDKSEGLQSEVAKSLLALAEQKSSSSQGTSQDKVEQPYWLIGEPRVQLSTSESMDNEKAKILPPSSASLPVGNVMVVSPSPESVSKKSLSDSDNTDSSNISKDSKAETKENLPEKLSSEKPERPKDLFVTVPLGGYMPPMRRTPGVSPKQQGQQGSFDLAKLFKLTENAVRNSKQALRIESPAFQFSHPFPNMATITKDGLVVMATSPGNNPNETILVASIENEIEIESEPIKSQEIESKMISDVGKEDRKVLEEKYVTLSENHVDESDDVEFIKEVTVKTHTDLIHEKAVSQNLIASSKGGKFICEICSKRFQEHQQLILHRKTHFLDQYYKCEKCKLRFTSNDLLKVHEQTESHLTMLQQPIIIPTSANPRPFKCDDCDIAFRVKGHLAKHLRSRAHVLNWEHLGKIPHGTFQKLEHFIGTLEASDSALFLNLLLELMKNRSEDTSSMYQSSRKSSASIESGKLTPTSRKRFLSSPTELSKNDLSPSKPVAVEVKQETMEIDNTDAVKDDSSKGQADESSDNGPHLCGICRRGFINLEHLKNHLIIHAELRPYVCEYCDAGFTNAQSLKTHLQSHAQATPYVCGLCGKTFAHSDVLKQHIDQHLNQQQTVPMVTKSGSKDDTSEKAFAMETHSDSTDSEARKKEDFVSMETEVNDISESDSGKDYSTPMESDLDKHTDDPSVVASSSSAITEHTQQTTVSLVTTSKTDMKSPPEFEQNLESKYTCDSSLLKTENSEG</sequence>
<keyword evidence="5" id="KW-0862">Zinc</keyword>
<dbReference type="FunFam" id="3.30.160.60:FF:000145">
    <property type="entry name" value="Zinc finger protein 574"/>
    <property type="match status" value="1"/>
</dbReference>
<dbReference type="InterPro" id="IPR051969">
    <property type="entry name" value="Zinc-finger_DNA-bd_regulators"/>
</dbReference>
<dbReference type="GO" id="GO:0008270">
    <property type="term" value="F:zinc ion binding"/>
    <property type="evidence" value="ECO:0007669"/>
    <property type="project" value="UniProtKB-KW"/>
</dbReference>
<feature type="domain" description="C2H2-type" evidence="11">
    <location>
        <begin position="1605"/>
        <end position="1632"/>
    </location>
</feature>
<evidence type="ECO:0000256" key="7">
    <source>
        <dbReference type="ARBA" id="ARBA00023163"/>
    </source>
</evidence>
<feature type="compositionally biased region" description="Polar residues" evidence="10">
    <location>
        <begin position="925"/>
        <end position="935"/>
    </location>
</feature>
<organism evidence="12 13">
    <name type="scientific">Mytilus galloprovincialis</name>
    <name type="common">Mediterranean mussel</name>
    <dbReference type="NCBI Taxonomy" id="29158"/>
    <lineage>
        <taxon>Eukaryota</taxon>
        <taxon>Metazoa</taxon>
        <taxon>Spiralia</taxon>
        <taxon>Lophotrochozoa</taxon>
        <taxon>Mollusca</taxon>
        <taxon>Bivalvia</taxon>
        <taxon>Autobranchia</taxon>
        <taxon>Pteriomorphia</taxon>
        <taxon>Mytilida</taxon>
        <taxon>Mytiloidea</taxon>
        <taxon>Mytilidae</taxon>
        <taxon>Mytilinae</taxon>
        <taxon>Mytilus</taxon>
    </lineage>
</organism>
<feature type="domain" description="C2H2-type" evidence="11">
    <location>
        <begin position="1633"/>
        <end position="1657"/>
    </location>
</feature>
<feature type="compositionally biased region" description="Acidic residues" evidence="10">
    <location>
        <begin position="1702"/>
        <end position="1747"/>
    </location>
</feature>
<keyword evidence="2" id="KW-0479">Metal-binding</keyword>
<dbReference type="FunFam" id="3.30.160.60:FF:000594">
    <property type="entry name" value="Transcription factor HIVEP2"/>
    <property type="match status" value="1"/>
</dbReference>
<feature type="compositionally biased region" description="Polar residues" evidence="10">
    <location>
        <begin position="2275"/>
        <end position="2296"/>
    </location>
</feature>
<feature type="region of interest" description="Disordered" evidence="10">
    <location>
        <begin position="1539"/>
        <end position="1581"/>
    </location>
</feature>